<keyword evidence="14" id="KW-1185">Reference proteome</keyword>
<evidence type="ECO:0000256" key="3">
    <source>
        <dbReference type="ARBA" id="ARBA00022448"/>
    </source>
</evidence>
<organism evidence="13 14">
    <name type="scientific">Ignelater luminosus</name>
    <name type="common">Cucubano</name>
    <name type="synonym">Pyrophorus luminosus</name>
    <dbReference type="NCBI Taxonomy" id="2038154"/>
    <lineage>
        <taxon>Eukaryota</taxon>
        <taxon>Metazoa</taxon>
        <taxon>Ecdysozoa</taxon>
        <taxon>Arthropoda</taxon>
        <taxon>Hexapoda</taxon>
        <taxon>Insecta</taxon>
        <taxon>Pterygota</taxon>
        <taxon>Neoptera</taxon>
        <taxon>Endopterygota</taxon>
        <taxon>Coleoptera</taxon>
        <taxon>Polyphaga</taxon>
        <taxon>Elateriformia</taxon>
        <taxon>Elateroidea</taxon>
        <taxon>Elateridae</taxon>
        <taxon>Agrypninae</taxon>
        <taxon>Pyrophorini</taxon>
        <taxon>Ignelater</taxon>
    </lineage>
</organism>
<evidence type="ECO:0000256" key="12">
    <source>
        <dbReference type="RuleBase" id="RU000679"/>
    </source>
</evidence>
<evidence type="ECO:0000256" key="2">
    <source>
        <dbReference type="ARBA" id="ARBA00007193"/>
    </source>
</evidence>
<evidence type="ECO:0000313" key="13">
    <source>
        <dbReference type="EMBL" id="KAF2904690.1"/>
    </source>
</evidence>
<evidence type="ECO:0000256" key="7">
    <source>
        <dbReference type="ARBA" id="ARBA00023053"/>
    </source>
</evidence>
<comment type="similarity">
    <text evidence="2 12">Belongs to the amiloride-sensitive sodium channel (TC 1.A.6) family.</text>
</comment>
<evidence type="ECO:0000256" key="9">
    <source>
        <dbReference type="ARBA" id="ARBA00023136"/>
    </source>
</evidence>
<sequence length="306" mass="35322">MSISEIPFPALTVCGLNKVVGSFAKHIKTNGTDIEKSLLLDYCEQPVDLNITGNDYQSSTTNWHNFLEFILKVRLKLVGYFVCFWKLNEIDCAKWFNPTLTDSGLCCTFNQMPNGYIFRSLEHLDGISYTYPPLVADWTQEEGYGEDVPDDVFPWRSIGEGGDRVCGFRDKNCSNAAEVKMKVDEVLNGRILFFRENGIIIHYYFYSPLLTKYIKRKLYGFSEFLYCKSVNRAELQILHADIQIRSSELDKVLKNMATKIRQHVKVRENTLNIINKGGGNTPRFDVKLLEYFMPHIHDIKLHPTIF</sequence>
<name>A0A8K0DQN1_IGNLU</name>
<gene>
    <name evidence="13" type="ORF">ILUMI_01485</name>
</gene>
<protein>
    <submittedName>
        <fullName evidence="13">Uncharacterized protein</fullName>
    </submittedName>
</protein>
<dbReference type="OrthoDB" id="6021021at2759"/>
<accession>A0A8K0DQN1</accession>
<dbReference type="InterPro" id="IPR001873">
    <property type="entry name" value="ENaC"/>
</dbReference>
<dbReference type="EMBL" id="VTPC01000707">
    <property type="protein sequence ID" value="KAF2904690.1"/>
    <property type="molecule type" value="Genomic_DNA"/>
</dbReference>
<evidence type="ECO:0000256" key="11">
    <source>
        <dbReference type="ARBA" id="ARBA00023303"/>
    </source>
</evidence>
<keyword evidence="8 12" id="KW-0406">Ion transport</keyword>
<dbReference type="Pfam" id="PF00858">
    <property type="entry name" value="ASC"/>
    <property type="match status" value="1"/>
</dbReference>
<evidence type="ECO:0000256" key="6">
    <source>
        <dbReference type="ARBA" id="ARBA00022989"/>
    </source>
</evidence>
<evidence type="ECO:0000256" key="5">
    <source>
        <dbReference type="ARBA" id="ARBA00022692"/>
    </source>
</evidence>
<dbReference type="GO" id="GO:0016020">
    <property type="term" value="C:membrane"/>
    <property type="evidence" value="ECO:0007669"/>
    <property type="project" value="UniProtKB-SubCell"/>
</dbReference>
<reference evidence="13" key="1">
    <citation type="submission" date="2019-08" db="EMBL/GenBank/DDBJ databases">
        <title>The genome of the North American firefly Photinus pyralis.</title>
        <authorList>
            <consortium name="Photinus pyralis genome working group"/>
            <person name="Fallon T.R."/>
            <person name="Sander Lower S.E."/>
            <person name="Weng J.-K."/>
        </authorList>
    </citation>
    <scope>NUCLEOTIDE SEQUENCE</scope>
    <source>
        <strain evidence="13">TRF0915ILg1</strain>
        <tissue evidence="13">Whole body</tissue>
    </source>
</reference>
<comment type="subcellular location">
    <subcellularLocation>
        <location evidence="1">Membrane</location>
        <topology evidence="1">Multi-pass membrane protein</topology>
    </subcellularLocation>
</comment>
<dbReference type="AlphaFoldDB" id="A0A8K0DQN1"/>
<keyword evidence="10 12" id="KW-0739">Sodium transport</keyword>
<keyword evidence="7" id="KW-0915">Sodium</keyword>
<dbReference type="Proteomes" id="UP000801492">
    <property type="component" value="Unassembled WGS sequence"/>
</dbReference>
<keyword evidence="3 12" id="KW-0813">Transport</keyword>
<evidence type="ECO:0000313" key="14">
    <source>
        <dbReference type="Proteomes" id="UP000801492"/>
    </source>
</evidence>
<keyword evidence="11 12" id="KW-0407">Ion channel</keyword>
<evidence type="ECO:0000256" key="8">
    <source>
        <dbReference type="ARBA" id="ARBA00023065"/>
    </source>
</evidence>
<evidence type="ECO:0000256" key="10">
    <source>
        <dbReference type="ARBA" id="ARBA00023201"/>
    </source>
</evidence>
<keyword evidence="4 12" id="KW-0894">Sodium channel</keyword>
<keyword evidence="5 12" id="KW-0812">Transmembrane</keyword>
<evidence type="ECO:0000256" key="4">
    <source>
        <dbReference type="ARBA" id="ARBA00022461"/>
    </source>
</evidence>
<comment type="caution">
    <text evidence="13">The sequence shown here is derived from an EMBL/GenBank/DDBJ whole genome shotgun (WGS) entry which is preliminary data.</text>
</comment>
<proteinExistence type="inferred from homology"/>
<dbReference type="GO" id="GO:0005272">
    <property type="term" value="F:sodium channel activity"/>
    <property type="evidence" value="ECO:0007669"/>
    <property type="project" value="UniProtKB-KW"/>
</dbReference>
<evidence type="ECO:0000256" key="1">
    <source>
        <dbReference type="ARBA" id="ARBA00004141"/>
    </source>
</evidence>
<keyword evidence="9" id="KW-0472">Membrane</keyword>
<keyword evidence="6" id="KW-1133">Transmembrane helix</keyword>